<dbReference type="RefSeq" id="XP_029238340.1">
    <property type="nucleotide sequence ID" value="XM_029381953.1"/>
</dbReference>
<organism evidence="3 4">
    <name type="scientific">Trypanosoma rangeli</name>
    <dbReference type="NCBI Taxonomy" id="5698"/>
    <lineage>
        <taxon>Eukaryota</taxon>
        <taxon>Discoba</taxon>
        <taxon>Euglenozoa</taxon>
        <taxon>Kinetoplastea</taxon>
        <taxon>Metakinetoplastina</taxon>
        <taxon>Trypanosomatida</taxon>
        <taxon>Trypanosomatidae</taxon>
        <taxon>Trypanosoma</taxon>
        <taxon>Herpetosoma</taxon>
    </lineage>
</organism>
<dbReference type="GeneID" id="40328991"/>
<dbReference type="Proteomes" id="UP000283634">
    <property type="component" value="Unassembled WGS sequence"/>
</dbReference>
<comment type="caution">
    <text evidence="3">The sequence shown here is derived from an EMBL/GenBank/DDBJ whole genome shotgun (WGS) entry which is preliminary data.</text>
</comment>
<dbReference type="VEuPathDB" id="TriTrypDB:TRSC58_01221"/>
<evidence type="ECO:0000313" key="4">
    <source>
        <dbReference type="Proteomes" id="UP000283634"/>
    </source>
</evidence>
<dbReference type="OrthoDB" id="273813at2759"/>
<gene>
    <name evidence="3" type="ORF">TraAM80_05058</name>
</gene>
<name>A0A422NHC5_TRYRA</name>
<keyword evidence="4" id="KW-1185">Reference proteome</keyword>
<feature type="coiled-coil region" evidence="1">
    <location>
        <begin position="245"/>
        <end position="286"/>
    </location>
</feature>
<sequence>MFRLSLAAPFQPPKEVEKTLFSGYVDRVRVADMLNLPVYGGGEVYALYYRLTGAGACRTPLITITQVFEEECRRKTGKEGNKLDVQTTHRVPVLLLLGASFVIEEDAKLMCQEYQKNLQQSLSSLADVAVVTVPTCFTEKNVIFALRSASIDGGEEASHRQQSNMEVRKEGSGVLPPLTLRRCGQDASQHSSESLSENVLRSVVANALEEVALRHEKSTDHLVSTLSKLVEYWSRERVIELMEGLQSEREALIDATKEFENVQRQLRQTQIVMEALRKEVERIGDKIDQQQTGGDDVPSGVMNELVGSTRRLEERLAECMSAFSSKQQITLDVREELEAMQRKLQGQLDQTLSKHLRIMHEDQQLLRESSVSNGGEQQLTQHVFQELPERIHNAMEKALKSFSQDLNERTRSALESQQKMAHLQLSAVCDRMCHTVEAGQGRVERTVTELLSRKLNGNGTAAADHNKPHEMDKNLM</sequence>
<keyword evidence="1" id="KW-0175">Coiled coil</keyword>
<dbReference type="AlphaFoldDB" id="A0A422NHC5"/>
<accession>A0A422NHC5</accession>
<reference evidence="3 4" key="1">
    <citation type="journal article" date="2018" name="BMC Genomics">
        <title>Genomic comparison of Trypanosoma conorhini and Trypanosoma rangeli to Trypanosoma cruzi strains of high and low virulence.</title>
        <authorList>
            <person name="Bradwell K.R."/>
            <person name="Koparde V.N."/>
            <person name="Matveyev A.V."/>
            <person name="Serrano M.G."/>
            <person name="Alves J.M."/>
            <person name="Parikh H."/>
            <person name="Huang B."/>
            <person name="Lee V."/>
            <person name="Espinosa-Alvarez O."/>
            <person name="Ortiz P.A."/>
            <person name="Costa-Martins A.G."/>
            <person name="Teixeira M.M."/>
            <person name="Buck G.A."/>
        </authorList>
    </citation>
    <scope>NUCLEOTIDE SEQUENCE [LARGE SCALE GENOMIC DNA]</scope>
    <source>
        <strain evidence="3 4">AM80</strain>
    </source>
</reference>
<feature type="region of interest" description="Disordered" evidence="2">
    <location>
        <begin position="454"/>
        <end position="476"/>
    </location>
</feature>
<dbReference type="EMBL" id="MKGL01000151">
    <property type="protein sequence ID" value="RNF04857.1"/>
    <property type="molecule type" value="Genomic_DNA"/>
</dbReference>
<feature type="compositionally biased region" description="Basic and acidic residues" evidence="2">
    <location>
        <begin position="464"/>
        <end position="476"/>
    </location>
</feature>
<evidence type="ECO:0000256" key="2">
    <source>
        <dbReference type="SAM" id="MobiDB-lite"/>
    </source>
</evidence>
<protein>
    <submittedName>
        <fullName evidence="3">Uncharacterized protein</fullName>
    </submittedName>
</protein>
<proteinExistence type="predicted"/>
<evidence type="ECO:0000256" key="1">
    <source>
        <dbReference type="SAM" id="Coils"/>
    </source>
</evidence>
<evidence type="ECO:0000313" key="3">
    <source>
        <dbReference type="EMBL" id="RNF04857.1"/>
    </source>
</evidence>